<evidence type="ECO:0000256" key="2">
    <source>
        <dbReference type="ARBA" id="ARBA00004496"/>
    </source>
</evidence>
<dbReference type="GO" id="GO:0000796">
    <property type="term" value="C:condensin complex"/>
    <property type="evidence" value="ECO:0007669"/>
    <property type="project" value="InterPro"/>
</dbReference>
<evidence type="ECO:0000313" key="14">
    <source>
        <dbReference type="Proteomes" id="UP000070412"/>
    </source>
</evidence>
<dbReference type="GO" id="GO:0051301">
    <property type="term" value="P:cell division"/>
    <property type="evidence" value="ECO:0007669"/>
    <property type="project" value="UniProtKB-KW"/>
</dbReference>
<comment type="similarity">
    <text evidence="3">Belongs to the CND2 (condensin subunit 2) family.</text>
</comment>
<dbReference type="Proteomes" id="UP000070412">
    <property type="component" value="Unassembled WGS sequence"/>
</dbReference>
<dbReference type="GO" id="GO:0005737">
    <property type="term" value="C:cytoplasm"/>
    <property type="evidence" value="ECO:0007669"/>
    <property type="project" value="UniProtKB-SubCell"/>
</dbReference>
<reference evidence="14" key="1">
    <citation type="journal article" date="2020" name="PLoS Negl. Trop. Dis.">
        <title>High-quality nuclear genome for Sarcoptes scabiei-A critical resource for a neglected parasite.</title>
        <authorList>
            <person name="Korhonen P.K."/>
            <person name="Gasser R.B."/>
            <person name="Ma G."/>
            <person name="Wang T."/>
            <person name="Stroehlein A.J."/>
            <person name="Young N.D."/>
            <person name="Ang C.S."/>
            <person name="Fernando D.D."/>
            <person name="Lu H.C."/>
            <person name="Taylor S."/>
            <person name="Reynolds S.L."/>
            <person name="Mofiz E."/>
            <person name="Najaraj S.H."/>
            <person name="Gowda H."/>
            <person name="Madugundu A."/>
            <person name="Renuse S."/>
            <person name="Holt D."/>
            <person name="Pandey A."/>
            <person name="Papenfuss A.T."/>
            <person name="Fischer K."/>
        </authorList>
    </citation>
    <scope>NUCLEOTIDE SEQUENCE [LARGE SCALE GENOMIC DNA]</scope>
</reference>
<feature type="region of interest" description="Disordered" evidence="11">
    <location>
        <begin position="48"/>
        <end position="69"/>
    </location>
</feature>
<evidence type="ECO:0000256" key="7">
    <source>
        <dbReference type="ARBA" id="ARBA00022618"/>
    </source>
</evidence>
<comment type="subcellular location">
    <subcellularLocation>
        <location evidence="1">Chromosome</location>
    </subcellularLocation>
    <subcellularLocation>
        <location evidence="2">Cytoplasm</location>
    </subcellularLocation>
</comment>
<evidence type="ECO:0000256" key="9">
    <source>
        <dbReference type="ARBA" id="ARBA00023067"/>
    </source>
</evidence>
<evidence type="ECO:0000313" key="13">
    <source>
        <dbReference type="EnsemblMetazoa" id="KAF7490548.1"/>
    </source>
</evidence>
<evidence type="ECO:0000313" key="12">
    <source>
        <dbReference type="EMBL" id="KAF7490548.1"/>
    </source>
</evidence>
<dbReference type="OrthoDB" id="6505584at2759"/>
<dbReference type="PANTHER" id="PTHR13108:SF9">
    <property type="entry name" value="CONDENSIN COMPLEX SUBUNIT 2"/>
    <property type="match status" value="1"/>
</dbReference>
<gene>
    <name evidence="12" type="ORF">SSS_1804</name>
</gene>
<dbReference type="EMBL" id="WVUK01000062">
    <property type="protein sequence ID" value="KAF7490548.1"/>
    <property type="molecule type" value="Genomic_DNA"/>
</dbReference>
<evidence type="ECO:0000256" key="11">
    <source>
        <dbReference type="SAM" id="MobiDB-lite"/>
    </source>
</evidence>
<evidence type="ECO:0000256" key="5">
    <source>
        <dbReference type="ARBA" id="ARBA00022454"/>
    </source>
</evidence>
<evidence type="ECO:0000256" key="3">
    <source>
        <dbReference type="ARBA" id="ARBA00009471"/>
    </source>
</evidence>
<keyword evidence="5" id="KW-0158">Chromosome</keyword>
<keyword evidence="14" id="KW-1185">Reference proteome</keyword>
<evidence type="ECO:0000256" key="10">
    <source>
        <dbReference type="ARBA" id="ARBA00023306"/>
    </source>
</evidence>
<keyword evidence="9" id="KW-0226">DNA condensation</keyword>
<evidence type="ECO:0000256" key="1">
    <source>
        <dbReference type="ARBA" id="ARBA00004286"/>
    </source>
</evidence>
<dbReference type="GO" id="GO:0007076">
    <property type="term" value="P:mitotic chromosome condensation"/>
    <property type="evidence" value="ECO:0007669"/>
    <property type="project" value="InterPro"/>
</dbReference>
<proteinExistence type="inferred from homology"/>
<dbReference type="AlphaFoldDB" id="A0A834R655"/>
<keyword evidence="8" id="KW-0498">Mitosis</keyword>
<keyword evidence="10" id="KW-0131">Cell cycle</keyword>
<evidence type="ECO:0000256" key="6">
    <source>
        <dbReference type="ARBA" id="ARBA00022490"/>
    </source>
</evidence>
<dbReference type="PANTHER" id="PTHR13108">
    <property type="entry name" value="CONDENSIN COMPLEX SUBUNIT 2"/>
    <property type="match status" value="1"/>
</dbReference>
<keyword evidence="6" id="KW-0963">Cytoplasm</keyword>
<protein>
    <recommendedName>
        <fullName evidence="4">Condensin complex subunit 2</fullName>
    </recommendedName>
</protein>
<feature type="compositionally biased region" description="Basic and acidic residues" evidence="11">
    <location>
        <begin position="52"/>
        <end position="63"/>
    </location>
</feature>
<sequence length="523" mass="60340">MATHLVKKNINLNDSIMDHSLVLSPNIGECKKRVSISARNAQNIRKSLASYERNDNNRSKETSGRNLSQRNEEFTITLNSLHEINSKSFNPSKAFNYNVLNDVLSWFNKIENFDYKVMAITLDAGTKVYTSKVDFIYEHFHKILSSLSIATIERVIDDDDNENNEGCDAQSKDQKKKKKKSSNLIAVNVETLNAKLEKNIEIDPLFQHLSAAFDVGNVNSLLLANLNINQNGLLLLDSDASLNFDCTPNCFENHQSTLPFLKIEHAFSNEYICKPYSNFDFLRRDIEITVEEFTALPSTQNSLVDVGFELDAVIEEINGPDDDDDNFDFDNFHSSDDFDTDTNTQKTNFDPDKTICVSEAYDYEKFLKILPDENDTAKFFNRDFLRKAFKNFRYKSTQLADKISTKSKANQRRTRAVYLENQYDFDVPQEAFKISDNVIFLRPTVNKWTTNMADRKIEDILIDCRNYHSKIASHVTVILLRHYRADTKLIETKIEIVSMIVLRTEMMIIFSKMNMFVMIVMVK</sequence>
<dbReference type="GO" id="GO:0003682">
    <property type="term" value="F:chromatin binding"/>
    <property type="evidence" value="ECO:0007669"/>
    <property type="project" value="TreeGrafter"/>
</dbReference>
<name>A0A834R655_SARSC</name>
<reference evidence="13" key="3">
    <citation type="submission" date="2022-06" db="UniProtKB">
        <authorList>
            <consortium name="EnsemblMetazoa"/>
        </authorList>
    </citation>
    <scope>IDENTIFICATION</scope>
</reference>
<dbReference type="EnsemblMetazoa" id="SSS_1804s_mrna">
    <property type="protein sequence ID" value="KAF7490548.1"/>
    <property type="gene ID" value="SSS_1804"/>
</dbReference>
<dbReference type="Pfam" id="PF05786">
    <property type="entry name" value="Cnd2"/>
    <property type="match status" value="1"/>
</dbReference>
<keyword evidence="7" id="KW-0132">Cell division</keyword>
<evidence type="ECO:0000256" key="4">
    <source>
        <dbReference type="ARBA" id="ARBA00016065"/>
    </source>
</evidence>
<organism evidence="12">
    <name type="scientific">Sarcoptes scabiei</name>
    <name type="common">Itch mite</name>
    <name type="synonym">Acarus scabiei</name>
    <dbReference type="NCBI Taxonomy" id="52283"/>
    <lineage>
        <taxon>Eukaryota</taxon>
        <taxon>Metazoa</taxon>
        <taxon>Ecdysozoa</taxon>
        <taxon>Arthropoda</taxon>
        <taxon>Chelicerata</taxon>
        <taxon>Arachnida</taxon>
        <taxon>Acari</taxon>
        <taxon>Acariformes</taxon>
        <taxon>Sarcoptiformes</taxon>
        <taxon>Astigmata</taxon>
        <taxon>Psoroptidia</taxon>
        <taxon>Sarcoptoidea</taxon>
        <taxon>Sarcoptidae</taxon>
        <taxon>Sarcoptinae</taxon>
        <taxon>Sarcoptes</taxon>
    </lineage>
</organism>
<accession>A0A834R655</accession>
<dbReference type="InterPro" id="IPR022816">
    <property type="entry name" value="Condensin_barren_su2"/>
</dbReference>
<evidence type="ECO:0000256" key="8">
    <source>
        <dbReference type="ARBA" id="ARBA00022776"/>
    </source>
</evidence>
<reference evidence="12" key="2">
    <citation type="submission" date="2020-01" db="EMBL/GenBank/DDBJ databases">
        <authorList>
            <person name="Korhonen P.K.K."/>
            <person name="Guangxu M.G."/>
            <person name="Wang T.W."/>
            <person name="Stroehlein A.J.S."/>
            <person name="Young N.D."/>
            <person name="Ang C.-S.A."/>
            <person name="Fernando D.W.F."/>
            <person name="Lu H.L."/>
            <person name="Taylor S.T."/>
            <person name="Ehtesham M.E.M."/>
            <person name="Najaraj S.H.N."/>
            <person name="Harsha G.H.G."/>
            <person name="Madugundu A.M."/>
            <person name="Renuse S.R."/>
            <person name="Holt D.H."/>
            <person name="Pandey A.P."/>
            <person name="Papenfuss A.P."/>
            <person name="Gasser R.B.G."/>
            <person name="Fischer K.F."/>
        </authorList>
    </citation>
    <scope>NUCLEOTIDE SEQUENCE</scope>
    <source>
        <strain evidence="12">SSS_KF_BRIS2020</strain>
    </source>
</reference>